<dbReference type="InParanoid" id="A0A0C3A8J1"/>
<organism evidence="1 2">
    <name type="scientific">Scleroderma citrinum Foug A</name>
    <dbReference type="NCBI Taxonomy" id="1036808"/>
    <lineage>
        <taxon>Eukaryota</taxon>
        <taxon>Fungi</taxon>
        <taxon>Dikarya</taxon>
        <taxon>Basidiomycota</taxon>
        <taxon>Agaricomycotina</taxon>
        <taxon>Agaricomycetes</taxon>
        <taxon>Agaricomycetidae</taxon>
        <taxon>Boletales</taxon>
        <taxon>Sclerodermatineae</taxon>
        <taxon>Sclerodermataceae</taxon>
        <taxon>Scleroderma</taxon>
    </lineage>
</organism>
<dbReference type="Proteomes" id="UP000053989">
    <property type="component" value="Unassembled WGS sequence"/>
</dbReference>
<dbReference type="InterPro" id="IPR001680">
    <property type="entry name" value="WD40_rpt"/>
</dbReference>
<dbReference type="STRING" id="1036808.A0A0C3A8J1"/>
<evidence type="ECO:0000313" key="2">
    <source>
        <dbReference type="Proteomes" id="UP000053989"/>
    </source>
</evidence>
<dbReference type="HOGENOM" id="CLU_042559_3_0_1"/>
<dbReference type="SUPFAM" id="SSF50978">
    <property type="entry name" value="WD40 repeat-like"/>
    <property type="match status" value="1"/>
</dbReference>
<reference evidence="2" key="2">
    <citation type="submission" date="2015-01" db="EMBL/GenBank/DDBJ databases">
        <title>Evolutionary Origins and Diversification of the Mycorrhizal Mutualists.</title>
        <authorList>
            <consortium name="DOE Joint Genome Institute"/>
            <consortium name="Mycorrhizal Genomics Consortium"/>
            <person name="Kohler A."/>
            <person name="Kuo A."/>
            <person name="Nagy L.G."/>
            <person name="Floudas D."/>
            <person name="Copeland A."/>
            <person name="Barry K.W."/>
            <person name="Cichocki N."/>
            <person name="Veneault-Fourrey C."/>
            <person name="LaButti K."/>
            <person name="Lindquist E.A."/>
            <person name="Lipzen A."/>
            <person name="Lundell T."/>
            <person name="Morin E."/>
            <person name="Murat C."/>
            <person name="Riley R."/>
            <person name="Ohm R."/>
            <person name="Sun H."/>
            <person name="Tunlid A."/>
            <person name="Henrissat B."/>
            <person name="Grigoriev I.V."/>
            <person name="Hibbett D.S."/>
            <person name="Martin F."/>
        </authorList>
    </citation>
    <scope>NUCLEOTIDE SEQUENCE [LARGE SCALE GENOMIC DNA]</scope>
    <source>
        <strain evidence="2">Foug A</strain>
    </source>
</reference>
<dbReference type="EMBL" id="KN822055">
    <property type="protein sequence ID" value="KIM61167.1"/>
    <property type="molecule type" value="Genomic_DNA"/>
</dbReference>
<dbReference type="OrthoDB" id="2654453at2759"/>
<sequence length="365" mass="40444">MLTTLWAKLSRHLYTKAACFVANVGTVHALAISHDGQILASGGSDGMKLWNLRSCKEIGYSSANQDIRGAVSCTIWMKQKHGVAETLCYGTGLGYLVFLRPNPVDLQPVFAGQIDSTIPKSIAFVDQDDVYIFGLFDGNVGYTAVNVRKRLTIIDNASNGFTLYLYLTEPPTIPVPKQVAFGEESKLVIGGSNNGHVYLFDRRSGEIVDTLHHSRTGLVQSLAVRDVDGYCIIASASPTTGQKNVTINVWTHNYDLCKAKPRMLTYLQEGLSEWCMRLQEKYTVGLSLPDVPSKKVQQKVPARDNLRDNLSSATLQELAYHFMDLAREADWRAFAFDTELDDNAEWHGNDNTHLACKGETAVIYL</sequence>
<protein>
    <recommendedName>
        <fullName evidence="3">Anaphase-promoting complex subunit 4 WD40 domain-containing protein</fullName>
    </recommendedName>
</protein>
<accession>A0A0C3A8J1</accession>
<evidence type="ECO:0000313" key="1">
    <source>
        <dbReference type="EMBL" id="KIM61167.1"/>
    </source>
</evidence>
<keyword evidence="2" id="KW-1185">Reference proteome</keyword>
<proteinExistence type="predicted"/>
<evidence type="ECO:0008006" key="3">
    <source>
        <dbReference type="Google" id="ProtNLM"/>
    </source>
</evidence>
<gene>
    <name evidence="1" type="ORF">SCLCIDRAFT_16187</name>
</gene>
<reference evidence="1 2" key="1">
    <citation type="submission" date="2014-04" db="EMBL/GenBank/DDBJ databases">
        <authorList>
            <consortium name="DOE Joint Genome Institute"/>
            <person name="Kuo A."/>
            <person name="Kohler A."/>
            <person name="Nagy L.G."/>
            <person name="Floudas D."/>
            <person name="Copeland A."/>
            <person name="Barry K.W."/>
            <person name="Cichocki N."/>
            <person name="Veneault-Fourrey C."/>
            <person name="LaButti K."/>
            <person name="Lindquist E.A."/>
            <person name="Lipzen A."/>
            <person name="Lundell T."/>
            <person name="Morin E."/>
            <person name="Murat C."/>
            <person name="Sun H."/>
            <person name="Tunlid A."/>
            <person name="Henrissat B."/>
            <person name="Grigoriev I.V."/>
            <person name="Hibbett D.S."/>
            <person name="Martin F."/>
            <person name="Nordberg H.P."/>
            <person name="Cantor M.N."/>
            <person name="Hua S.X."/>
        </authorList>
    </citation>
    <scope>NUCLEOTIDE SEQUENCE [LARGE SCALE GENOMIC DNA]</scope>
    <source>
        <strain evidence="1 2">Foug A</strain>
    </source>
</reference>
<dbReference type="SMART" id="SM00320">
    <property type="entry name" value="WD40"/>
    <property type="match status" value="3"/>
</dbReference>
<name>A0A0C3A8J1_9AGAM</name>
<dbReference type="InterPro" id="IPR015943">
    <property type="entry name" value="WD40/YVTN_repeat-like_dom_sf"/>
</dbReference>
<dbReference type="Gene3D" id="2.130.10.10">
    <property type="entry name" value="YVTN repeat-like/Quinoprotein amine dehydrogenase"/>
    <property type="match status" value="2"/>
</dbReference>
<dbReference type="InterPro" id="IPR036322">
    <property type="entry name" value="WD40_repeat_dom_sf"/>
</dbReference>
<dbReference type="AlphaFoldDB" id="A0A0C3A8J1"/>